<dbReference type="STRING" id="1221996.QY95_00995"/>
<evidence type="ECO:0000313" key="5">
    <source>
        <dbReference type="Proteomes" id="UP000031563"/>
    </source>
</evidence>
<proteinExistence type="predicted"/>
<feature type="domain" description="SLH" evidence="3">
    <location>
        <begin position="83"/>
        <end position="146"/>
    </location>
</feature>
<name>A0A0F5I6Y0_BACTR</name>
<feature type="domain" description="SLH" evidence="3">
    <location>
        <begin position="147"/>
        <end position="205"/>
    </location>
</feature>
<dbReference type="RefSeq" id="WP_052717052.1">
    <property type="nucleotide sequence ID" value="NZ_JWIQ02000001.1"/>
</dbReference>
<evidence type="ECO:0000256" key="1">
    <source>
        <dbReference type="ARBA" id="ARBA00022729"/>
    </source>
</evidence>
<feature type="domain" description="SLH" evidence="3">
    <location>
        <begin position="23"/>
        <end position="82"/>
    </location>
</feature>
<evidence type="ECO:0000313" key="4">
    <source>
        <dbReference type="EMBL" id="KKB40932.1"/>
    </source>
</evidence>
<dbReference type="InterPro" id="IPR001119">
    <property type="entry name" value="SLH_dom"/>
</dbReference>
<dbReference type="AlphaFoldDB" id="A0A0F5I6Y0"/>
<keyword evidence="1 2" id="KW-0732">Signal</keyword>
<organism evidence="4 5">
    <name type="scientific">Bacillus thermotolerans</name>
    <name type="common">Quasibacillus thermotolerans</name>
    <dbReference type="NCBI Taxonomy" id="1221996"/>
    <lineage>
        <taxon>Bacteria</taxon>
        <taxon>Bacillati</taxon>
        <taxon>Bacillota</taxon>
        <taxon>Bacilli</taxon>
        <taxon>Bacillales</taxon>
        <taxon>Bacillaceae</taxon>
        <taxon>Bacillus</taxon>
    </lineage>
</organism>
<dbReference type="EMBL" id="JWIR02000025">
    <property type="protein sequence ID" value="KKB40932.1"/>
    <property type="molecule type" value="Genomic_DNA"/>
</dbReference>
<dbReference type="PANTHER" id="PTHR43308">
    <property type="entry name" value="OUTER MEMBRANE PROTEIN ALPHA-RELATED"/>
    <property type="match status" value="1"/>
</dbReference>
<feature type="chain" id="PRO_5039537407" evidence="2">
    <location>
        <begin position="20"/>
        <end position="357"/>
    </location>
</feature>
<reference evidence="4" key="1">
    <citation type="submission" date="2015-02" db="EMBL/GenBank/DDBJ databases">
        <title>Genome Assembly of Bacillaceae bacterium MTCC 8252.</title>
        <authorList>
            <person name="Verma A."/>
            <person name="Khatri I."/>
            <person name="Mual P."/>
            <person name="Subramanian S."/>
            <person name="Krishnamurthi S."/>
        </authorList>
    </citation>
    <scope>NUCLEOTIDE SEQUENCE [LARGE SCALE GENOMIC DNA]</scope>
    <source>
        <strain evidence="4">MTCC 8252</strain>
    </source>
</reference>
<dbReference type="InterPro" id="IPR051465">
    <property type="entry name" value="Cell_Envelope_Struct_Comp"/>
</dbReference>
<dbReference type="Proteomes" id="UP000031563">
    <property type="component" value="Unassembled WGS sequence"/>
</dbReference>
<protein>
    <submittedName>
        <fullName evidence="4">N-acetylmuramoyl-L-alanine amidase</fullName>
    </submittedName>
</protein>
<sequence length="357" mass="39376">MKKSLSVLFAFALVFSAFALSASAAGFKDLKQSHRFYDEMRFLEAQGIISGYPDNTFRPDDRVTRGAAAIMIGRTLGLNGKQRATKFPDVGRNQAASGYIASAVEKGIIQGYGDGTYRPNETVTRGQMAIFLSRAFKLKEEASTSFKDVGPNMAAYTHVKRILAENITQGYEDGTYRPNIGISRAQFSAFLARALDDQFKVDLPAETSYMMNTNKVYRYNVDEVGTTVYEYTGQKLNGWNLWDVYEGGQKISAKLAEKENSNGYYMSYVESEGIIDETLLLKYPAKVGQTWTDREGHGQYKIVSVSETVTTPAGTFRNVVKVDGGDNVYIYYAPGVGRIKATIGGATVSELASISNR</sequence>
<gene>
    <name evidence="4" type="ORF">QY95_00995</name>
</gene>
<comment type="caution">
    <text evidence="4">The sequence shown here is derived from an EMBL/GenBank/DDBJ whole genome shotgun (WGS) entry which is preliminary data.</text>
</comment>
<keyword evidence="5" id="KW-1185">Reference proteome</keyword>
<evidence type="ECO:0000259" key="3">
    <source>
        <dbReference type="PROSITE" id="PS51272"/>
    </source>
</evidence>
<evidence type="ECO:0000256" key="2">
    <source>
        <dbReference type="SAM" id="SignalP"/>
    </source>
</evidence>
<dbReference type="OrthoDB" id="5845122at2"/>
<dbReference type="Pfam" id="PF00395">
    <property type="entry name" value="SLH"/>
    <property type="match status" value="3"/>
</dbReference>
<accession>A0A0F5I6Y0</accession>
<dbReference type="PANTHER" id="PTHR43308:SF5">
    <property type="entry name" value="S-LAYER PROTEIN _ PEPTIDOGLYCAN ENDO-BETA-N-ACETYLGLUCOSAMINIDASE"/>
    <property type="match status" value="1"/>
</dbReference>
<dbReference type="PROSITE" id="PS51272">
    <property type="entry name" value="SLH"/>
    <property type="match status" value="3"/>
</dbReference>
<feature type="signal peptide" evidence="2">
    <location>
        <begin position="1"/>
        <end position="19"/>
    </location>
</feature>